<dbReference type="EC" id="2.1.1.37" evidence="1"/>
<dbReference type="EMBL" id="JBHRUG010000048">
    <property type="protein sequence ID" value="MFC3285987.1"/>
    <property type="molecule type" value="Genomic_DNA"/>
</dbReference>
<comment type="caution">
    <text evidence="8">The sequence shown here is derived from an EMBL/GenBank/DDBJ whole genome shotgun (WGS) entry which is preliminary data.</text>
</comment>
<comment type="similarity">
    <text evidence="7">Belongs to the class I-like SAM-binding methyltransferase superfamily. C5-methyltransferase family.</text>
</comment>
<dbReference type="RefSeq" id="WP_386776754.1">
    <property type="nucleotide sequence ID" value="NZ_JBHRUG010000048.1"/>
</dbReference>
<evidence type="ECO:0000256" key="4">
    <source>
        <dbReference type="ARBA" id="ARBA00022691"/>
    </source>
</evidence>
<protein>
    <recommendedName>
        <fullName evidence="1">DNA (cytosine-5-)-methyltransferase</fullName>
        <ecNumber evidence="1">2.1.1.37</ecNumber>
    </recommendedName>
</protein>
<dbReference type="GO" id="GO:0032259">
    <property type="term" value="P:methylation"/>
    <property type="evidence" value="ECO:0007669"/>
    <property type="project" value="UniProtKB-KW"/>
</dbReference>
<keyword evidence="2 7" id="KW-0489">Methyltransferase</keyword>
<evidence type="ECO:0000313" key="8">
    <source>
        <dbReference type="EMBL" id="MFC3285987.1"/>
    </source>
</evidence>
<evidence type="ECO:0000256" key="6">
    <source>
        <dbReference type="ARBA" id="ARBA00047422"/>
    </source>
</evidence>
<organism evidence="8 9">
    <name type="scientific">Litchfieldella rifensis</name>
    <dbReference type="NCBI Taxonomy" id="762643"/>
    <lineage>
        <taxon>Bacteria</taxon>
        <taxon>Pseudomonadati</taxon>
        <taxon>Pseudomonadota</taxon>
        <taxon>Gammaproteobacteria</taxon>
        <taxon>Oceanospirillales</taxon>
        <taxon>Halomonadaceae</taxon>
        <taxon>Litchfieldella</taxon>
    </lineage>
</organism>
<dbReference type="Gene3D" id="3.90.120.10">
    <property type="entry name" value="DNA Methylase, subunit A, domain 2"/>
    <property type="match status" value="1"/>
</dbReference>
<dbReference type="InterPro" id="IPR001525">
    <property type="entry name" value="C5_MeTfrase"/>
</dbReference>
<evidence type="ECO:0000256" key="2">
    <source>
        <dbReference type="ARBA" id="ARBA00022603"/>
    </source>
</evidence>
<gene>
    <name evidence="8" type="ORF">ACFOEV_20520</name>
</gene>
<sequence length="409" mass="46571">MIYEEKYGAFLMHSVELFAGAGGLAIGMSNAGFRHAAVVELDHFACETFRENQRHHAHAVEGWPLYEMDARFFDYSQVKVEVDVISGGPPCQPFSLGGKHRGHLDERDMFPEAVRAVRELRPKAFIFENVKGLNRESFNLYRTYIELQLQHPELVRREHEDWLQHRARLQRHHSQNGEASTYNTHVEVLNAADYGVPQRRERMFIVGFRSDVGAKWSCPLGTHSEEALLHSKWVSGDYWERHRVARRDRPEIPLRVRRRIERLASELPLDAEESWRTVRDAVEDLPDPEFHPDNGIPNHVFTPGARVYVGHTGSVLDEPAKTLKAGRHGVPGGENMMVKGDGSVRYFTVREAARLQTFPDEFEFRSAWSQTMRQLGNAVPVLLGEVVAWSVAQALEQQVRAKPTGLAAG</sequence>
<evidence type="ECO:0000256" key="3">
    <source>
        <dbReference type="ARBA" id="ARBA00022679"/>
    </source>
</evidence>
<keyword evidence="3 7" id="KW-0808">Transferase</keyword>
<dbReference type="PANTHER" id="PTHR10629:SF52">
    <property type="entry name" value="DNA (CYTOSINE-5)-METHYLTRANSFERASE 1"/>
    <property type="match status" value="1"/>
</dbReference>
<accession>A0ABV7LUK0</accession>
<evidence type="ECO:0000313" key="9">
    <source>
        <dbReference type="Proteomes" id="UP001595579"/>
    </source>
</evidence>
<comment type="catalytic activity">
    <reaction evidence="6">
        <text>a 2'-deoxycytidine in DNA + S-adenosyl-L-methionine = a 5-methyl-2'-deoxycytidine in DNA + S-adenosyl-L-homocysteine + H(+)</text>
        <dbReference type="Rhea" id="RHEA:13681"/>
        <dbReference type="Rhea" id="RHEA-COMP:11369"/>
        <dbReference type="Rhea" id="RHEA-COMP:11370"/>
        <dbReference type="ChEBI" id="CHEBI:15378"/>
        <dbReference type="ChEBI" id="CHEBI:57856"/>
        <dbReference type="ChEBI" id="CHEBI:59789"/>
        <dbReference type="ChEBI" id="CHEBI:85452"/>
        <dbReference type="ChEBI" id="CHEBI:85454"/>
        <dbReference type="EC" id="2.1.1.37"/>
    </reaction>
</comment>
<dbReference type="PROSITE" id="PS00094">
    <property type="entry name" value="C5_MTASE_1"/>
    <property type="match status" value="1"/>
</dbReference>
<dbReference type="InterPro" id="IPR050390">
    <property type="entry name" value="C5-Methyltransferase"/>
</dbReference>
<dbReference type="PROSITE" id="PS51679">
    <property type="entry name" value="SAM_MT_C5"/>
    <property type="match status" value="1"/>
</dbReference>
<dbReference type="Gene3D" id="3.40.50.150">
    <property type="entry name" value="Vaccinia Virus protein VP39"/>
    <property type="match status" value="1"/>
</dbReference>
<dbReference type="SUPFAM" id="SSF53335">
    <property type="entry name" value="S-adenosyl-L-methionine-dependent methyltransferases"/>
    <property type="match status" value="1"/>
</dbReference>
<dbReference type="InterPro" id="IPR018117">
    <property type="entry name" value="C5_DNA_meth_AS"/>
</dbReference>
<dbReference type="Proteomes" id="UP001595579">
    <property type="component" value="Unassembled WGS sequence"/>
</dbReference>
<dbReference type="InterPro" id="IPR031303">
    <property type="entry name" value="C5_meth_CS"/>
</dbReference>
<feature type="active site" evidence="7">
    <location>
        <position position="91"/>
    </location>
</feature>
<dbReference type="PANTHER" id="PTHR10629">
    <property type="entry name" value="CYTOSINE-SPECIFIC METHYLTRANSFERASE"/>
    <property type="match status" value="1"/>
</dbReference>
<evidence type="ECO:0000256" key="1">
    <source>
        <dbReference type="ARBA" id="ARBA00011975"/>
    </source>
</evidence>
<dbReference type="GO" id="GO:0003886">
    <property type="term" value="F:DNA (cytosine-5-)-methyltransferase activity"/>
    <property type="evidence" value="ECO:0007669"/>
    <property type="project" value="UniProtKB-EC"/>
</dbReference>
<dbReference type="PROSITE" id="PS00095">
    <property type="entry name" value="C5_MTASE_2"/>
    <property type="match status" value="1"/>
</dbReference>
<dbReference type="PRINTS" id="PR00105">
    <property type="entry name" value="C5METTRFRASE"/>
</dbReference>
<evidence type="ECO:0000256" key="5">
    <source>
        <dbReference type="ARBA" id="ARBA00022747"/>
    </source>
</evidence>
<dbReference type="Pfam" id="PF00145">
    <property type="entry name" value="DNA_methylase"/>
    <property type="match status" value="2"/>
</dbReference>
<reference evidence="9" key="1">
    <citation type="journal article" date="2019" name="Int. J. Syst. Evol. Microbiol.">
        <title>The Global Catalogue of Microorganisms (GCM) 10K type strain sequencing project: providing services to taxonomists for standard genome sequencing and annotation.</title>
        <authorList>
            <consortium name="The Broad Institute Genomics Platform"/>
            <consortium name="The Broad Institute Genome Sequencing Center for Infectious Disease"/>
            <person name="Wu L."/>
            <person name="Ma J."/>
        </authorList>
    </citation>
    <scope>NUCLEOTIDE SEQUENCE [LARGE SCALE GENOMIC DNA]</scope>
    <source>
        <strain evidence="9">CECT 7698</strain>
    </source>
</reference>
<name>A0ABV7LUK0_9GAMM</name>
<proteinExistence type="inferred from homology"/>
<keyword evidence="9" id="KW-1185">Reference proteome</keyword>
<keyword evidence="4 7" id="KW-0949">S-adenosyl-L-methionine</keyword>
<dbReference type="InterPro" id="IPR029063">
    <property type="entry name" value="SAM-dependent_MTases_sf"/>
</dbReference>
<keyword evidence="5" id="KW-0680">Restriction system</keyword>
<evidence type="ECO:0000256" key="7">
    <source>
        <dbReference type="PROSITE-ProRule" id="PRU01016"/>
    </source>
</evidence>